<dbReference type="Proteomes" id="UP001497535">
    <property type="component" value="Unassembled WGS sequence"/>
</dbReference>
<protein>
    <submittedName>
        <fullName evidence="1">Uncharacterized protein</fullName>
    </submittedName>
</protein>
<organism evidence="1 2">
    <name type="scientific">Meloidogyne enterolobii</name>
    <name type="common">Root-knot nematode worm</name>
    <name type="synonym">Meloidogyne mayaguensis</name>
    <dbReference type="NCBI Taxonomy" id="390850"/>
    <lineage>
        <taxon>Eukaryota</taxon>
        <taxon>Metazoa</taxon>
        <taxon>Ecdysozoa</taxon>
        <taxon>Nematoda</taxon>
        <taxon>Chromadorea</taxon>
        <taxon>Rhabditida</taxon>
        <taxon>Tylenchina</taxon>
        <taxon>Tylenchomorpha</taxon>
        <taxon>Tylenchoidea</taxon>
        <taxon>Meloidogynidae</taxon>
        <taxon>Meloidogyninae</taxon>
        <taxon>Meloidogyne</taxon>
    </lineage>
</organism>
<proteinExistence type="predicted"/>
<sequence>MKITTNLFCVLIFLIITSLSSLTSAQLIGGLLEFLLRLLFGSRLPQPQIKEVVEIVTQIKSRYKIELSTETIKGKIEKLEKFKKDIEGSKEVGFTLNHFLPIEEQLLLLGGGISDGDIPDINVNGGAVPDGEVPPDPPEKSTREDEHTRAKRATCIQKNVFSCSEKWSGCAPIINRVHHQGRCASCWAIAPSTVYTDRVCIARAKLKQPTPNNGSYVFSALDILSCSDAGDCASGSAYKVWLWLKSKGVCTGGDNVNKGGCKPYPFTPSGNAATPKCDSSCTAPWNTHYFNDKRHISRYDAFGGNGITTQNIIKELEANGPVVVILKAYSDLYAHKGGVYYVILF</sequence>
<evidence type="ECO:0000313" key="1">
    <source>
        <dbReference type="EMBL" id="CAK5079716.1"/>
    </source>
</evidence>
<keyword evidence="2" id="KW-1185">Reference proteome</keyword>
<name>A0ACB0ZKT4_MELEN</name>
<accession>A0ACB0ZKT4</accession>
<evidence type="ECO:0000313" key="2">
    <source>
        <dbReference type="Proteomes" id="UP001497535"/>
    </source>
</evidence>
<dbReference type="EMBL" id="CAVMJV010000039">
    <property type="protein sequence ID" value="CAK5079716.1"/>
    <property type="molecule type" value="Genomic_DNA"/>
</dbReference>
<gene>
    <name evidence="1" type="ORF">MENTE1834_LOCUS26847</name>
</gene>
<comment type="caution">
    <text evidence="1">The sequence shown here is derived from an EMBL/GenBank/DDBJ whole genome shotgun (WGS) entry which is preliminary data.</text>
</comment>
<reference evidence="1" key="1">
    <citation type="submission" date="2023-11" db="EMBL/GenBank/DDBJ databases">
        <authorList>
            <person name="Poullet M."/>
        </authorList>
    </citation>
    <scope>NUCLEOTIDE SEQUENCE</scope>
    <source>
        <strain evidence="1">E1834</strain>
    </source>
</reference>